<evidence type="ECO:0000313" key="10">
    <source>
        <dbReference type="EMBL" id="APG14939.1"/>
    </source>
</evidence>
<reference evidence="10 11" key="1">
    <citation type="submission" date="2016-11" db="EMBL/GenBank/DDBJ databases">
        <title>Complete Genome Sequence of Bradyrhizobium sp. strain J5, an isolated from soybean nodule in Hokkaido.</title>
        <authorList>
            <person name="Kanehara K."/>
        </authorList>
    </citation>
    <scope>NUCLEOTIDE SEQUENCE [LARGE SCALE GENOMIC DNA]</scope>
    <source>
        <strain evidence="10 11">J5</strain>
    </source>
</reference>
<evidence type="ECO:0000259" key="9">
    <source>
        <dbReference type="PROSITE" id="PS50928"/>
    </source>
</evidence>
<keyword evidence="5 8" id="KW-0812">Transmembrane</keyword>
<gene>
    <name evidence="10" type="ORF">BKD09_42125</name>
</gene>
<comment type="similarity">
    <text evidence="2">Belongs to the binding-protein-dependent transport system permease family. CysTW subfamily.</text>
</comment>
<evidence type="ECO:0000256" key="1">
    <source>
        <dbReference type="ARBA" id="ARBA00004651"/>
    </source>
</evidence>
<sequence length="416" mass="45766">MATTAIRNAGRAESVPLRIKLQRVDRRRKLRALALVLPLLLFTLIAFILPIGRIIFNAVHDDTLLTLMPRTMTALSGWDGRDLPEESVYAALASDLKESWDQNTAAAIGKRMNYELPGALGQVPSSARKASTLSAGPYKAALIEINSLWGRHDVWSLLKRGRSAYTAYYLLRSVDYQYGPDSQIVASPPENAVFRDVFLRTLGISIGVTALTLLLGFPVAYLLSTLPTKSSNLLMIMVVLPFWTSVLVRTTAWVVLLQKHGLVNDTLMALHLISQPAELIYNRFGTFVAMTHIQLPFTLLPVYSVMKTISPSYVRAARSLGAGPFYAFWKVYFPLTLPGIAAGCLLTFILCLGYYITPALVGGPADQMVASFVAHYTNEELNWGMASALAAILLTATLLLHYVFNKLVGADRIKMG</sequence>
<dbReference type="InterPro" id="IPR035906">
    <property type="entry name" value="MetI-like_sf"/>
</dbReference>
<evidence type="ECO:0000256" key="4">
    <source>
        <dbReference type="ARBA" id="ARBA00022475"/>
    </source>
</evidence>
<evidence type="ECO:0000256" key="2">
    <source>
        <dbReference type="ARBA" id="ARBA00007069"/>
    </source>
</evidence>
<dbReference type="Gene3D" id="1.10.3720.10">
    <property type="entry name" value="MetI-like"/>
    <property type="match status" value="1"/>
</dbReference>
<feature type="transmembrane region" description="Helical" evidence="8">
    <location>
        <begin position="383"/>
        <end position="404"/>
    </location>
</feature>
<dbReference type="OrthoDB" id="9807047at2"/>
<protein>
    <submittedName>
        <fullName evidence="10">ABC transporter permease</fullName>
    </submittedName>
</protein>
<evidence type="ECO:0000256" key="6">
    <source>
        <dbReference type="ARBA" id="ARBA00022989"/>
    </source>
</evidence>
<evidence type="ECO:0000313" key="11">
    <source>
        <dbReference type="Proteomes" id="UP000181962"/>
    </source>
</evidence>
<organism evidence="10 11">
    <name type="scientific">Bradyrhizobium japonicum</name>
    <dbReference type="NCBI Taxonomy" id="375"/>
    <lineage>
        <taxon>Bacteria</taxon>
        <taxon>Pseudomonadati</taxon>
        <taxon>Pseudomonadota</taxon>
        <taxon>Alphaproteobacteria</taxon>
        <taxon>Hyphomicrobiales</taxon>
        <taxon>Nitrobacteraceae</taxon>
        <taxon>Bradyrhizobium</taxon>
    </lineage>
</organism>
<feature type="transmembrane region" description="Helical" evidence="8">
    <location>
        <begin position="284"/>
        <end position="306"/>
    </location>
</feature>
<dbReference type="InterPro" id="IPR000515">
    <property type="entry name" value="MetI-like"/>
</dbReference>
<dbReference type="Proteomes" id="UP000181962">
    <property type="component" value="Chromosome"/>
</dbReference>
<dbReference type="AlphaFoldDB" id="A0A1L3FNQ7"/>
<keyword evidence="6 8" id="KW-1133">Transmembrane helix</keyword>
<proteinExistence type="inferred from homology"/>
<feature type="transmembrane region" description="Helical" evidence="8">
    <location>
        <begin position="197"/>
        <end position="221"/>
    </location>
</feature>
<comment type="subcellular location">
    <subcellularLocation>
        <location evidence="1 8">Cell membrane</location>
        <topology evidence="1 8">Multi-pass membrane protein</topology>
    </subcellularLocation>
</comment>
<dbReference type="EMBL" id="CP017637">
    <property type="protein sequence ID" value="APG14939.1"/>
    <property type="molecule type" value="Genomic_DNA"/>
</dbReference>
<keyword evidence="3 8" id="KW-0813">Transport</keyword>
<keyword evidence="7 8" id="KW-0472">Membrane</keyword>
<keyword evidence="4" id="KW-1003">Cell membrane</keyword>
<dbReference type="CDD" id="cd06261">
    <property type="entry name" value="TM_PBP2"/>
    <property type="match status" value="1"/>
</dbReference>
<dbReference type="PANTHER" id="PTHR42929:SF5">
    <property type="entry name" value="ABC TRANSPORTER PERMEASE PROTEIN"/>
    <property type="match status" value="1"/>
</dbReference>
<feature type="transmembrane region" description="Helical" evidence="8">
    <location>
        <begin position="32"/>
        <end position="56"/>
    </location>
</feature>
<dbReference type="GO" id="GO:0005886">
    <property type="term" value="C:plasma membrane"/>
    <property type="evidence" value="ECO:0007669"/>
    <property type="project" value="UniProtKB-SubCell"/>
</dbReference>
<feature type="transmembrane region" description="Helical" evidence="8">
    <location>
        <begin position="327"/>
        <end position="356"/>
    </location>
</feature>
<name>A0A1L3FNQ7_BRAJP</name>
<dbReference type="SUPFAM" id="SSF161098">
    <property type="entry name" value="MetI-like"/>
    <property type="match status" value="1"/>
</dbReference>
<dbReference type="RefSeq" id="WP_071916518.1">
    <property type="nucleotide sequence ID" value="NZ_CP017637.1"/>
</dbReference>
<evidence type="ECO:0000256" key="8">
    <source>
        <dbReference type="RuleBase" id="RU363032"/>
    </source>
</evidence>
<dbReference type="PANTHER" id="PTHR42929">
    <property type="entry name" value="INNER MEMBRANE ABC TRANSPORTER PERMEASE PROTEIN YDCU-RELATED-RELATED"/>
    <property type="match status" value="1"/>
</dbReference>
<dbReference type="PROSITE" id="PS50928">
    <property type="entry name" value="ABC_TM1"/>
    <property type="match status" value="1"/>
</dbReference>
<accession>A0A1L3FNQ7</accession>
<feature type="domain" description="ABC transmembrane type-1" evidence="9">
    <location>
        <begin position="198"/>
        <end position="404"/>
    </location>
</feature>
<evidence type="ECO:0000256" key="5">
    <source>
        <dbReference type="ARBA" id="ARBA00022692"/>
    </source>
</evidence>
<feature type="transmembrane region" description="Helical" evidence="8">
    <location>
        <begin position="233"/>
        <end position="256"/>
    </location>
</feature>
<dbReference type="Pfam" id="PF00528">
    <property type="entry name" value="BPD_transp_1"/>
    <property type="match status" value="1"/>
</dbReference>
<evidence type="ECO:0000256" key="3">
    <source>
        <dbReference type="ARBA" id="ARBA00022448"/>
    </source>
</evidence>
<dbReference type="GO" id="GO:0055085">
    <property type="term" value="P:transmembrane transport"/>
    <property type="evidence" value="ECO:0007669"/>
    <property type="project" value="InterPro"/>
</dbReference>
<evidence type="ECO:0000256" key="7">
    <source>
        <dbReference type="ARBA" id="ARBA00023136"/>
    </source>
</evidence>